<keyword evidence="7" id="KW-0862">Zinc</keyword>
<dbReference type="GO" id="GO:0030198">
    <property type="term" value="P:extracellular matrix organization"/>
    <property type="evidence" value="ECO:0007669"/>
    <property type="project" value="TreeGrafter"/>
</dbReference>
<evidence type="ECO:0000256" key="5">
    <source>
        <dbReference type="ARBA" id="ARBA00022723"/>
    </source>
</evidence>
<dbReference type="SUPFAM" id="SSF55486">
    <property type="entry name" value="Metalloproteases ('zincins'), catalytic domain"/>
    <property type="match status" value="1"/>
</dbReference>
<organism evidence="10 11">
    <name type="scientific">Hibiscus syriacus</name>
    <name type="common">Rose of Sharon</name>
    <dbReference type="NCBI Taxonomy" id="106335"/>
    <lineage>
        <taxon>Eukaryota</taxon>
        <taxon>Viridiplantae</taxon>
        <taxon>Streptophyta</taxon>
        <taxon>Embryophyta</taxon>
        <taxon>Tracheophyta</taxon>
        <taxon>Spermatophyta</taxon>
        <taxon>Magnoliopsida</taxon>
        <taxon>eudicotyledons</taxon>
        <taxon>Gunneridae</taxon>
        <taxon>Pentapetalae</taxon>
        <taxon>rosids</taxon>
        <taxon>malvids</taxon>
        <taxon>Malvales</taxon>
        <taxon>Malvaceae</taxon>
        <taxon>Malvoideae</taxon>
        <taxon>Hibiscus</taxon>
    </lineage>
</organism>
<comment type="similarity">
    <text evidence="2">Belongs to the peptidase M10A family. Matrix metalloproteinases (MMPs) subfamily.</text>
</comment>
<dbReference type="EMBL" id="VEPZ02000903">
    <property type="protein sequence ID" value="KAE8711991.1"/>
    <property type="molecule type" value="Genomic_DNA"/>
</dbReference>
<keyword evidence="6" id="KW-0378">Hydrolase</keyword>
<dbReference type="Pfam" id="PF01471">
    <property type="entry name" value="PG_binding_1"/>
    <property type="match status" value="1"/>
</dbReference>
<dbReference type="GO" id="GO:0005886">
    <property type="term" value="C:plasma membrane"/>
    <property type="evidence" value="ECO:0007669"/>
    <property type="project" value="UniProtKB-SubCell"/>
</dbReference>
<keyword evidence="4" id="KW-0645">Protease</keyword>
<evidence type="ECO:0000313" key="11">
    <source>
        <dbReference type="Proteomes" id="UP000436088"/>
    </source>
</evidence>
<dbReference type="Gene3D" id="3.40.390.10">
    <property type="entry name" value="Collagenase (Catalytic Domain)"/>
    <property type="match status" value="1"/>
</dbReference>
<dbReference type="GO" id="GO:0006508">
    <property type="term" value="P:proteolysis"/>
    <property type="evidence" value="ECO:0007669"/>
    <property type="project" value="UniProtKB-KW"/>
</dbReference>
<evidence type="ECO:0000256" key="2">
    <source>
        <dbReference type="ARBA" id="ARBA00009614"/>
    </source>
</evidence>
<dbReference type="GO" id="GO:0004222">
    <property type="term" value="F:metalloendopeptidase activity"/>
    <property type="evidence" value="ECO:0007669"/>
    <property type="project" value="InterPro"/>
</dbReference>
<evidence type="ECO:0000313" key="10">
    <source>
        <dbReference type="EMBL" id="KAE8711991.1"/>
    </source>
</evidence>
<sequence>MNITQYQQWFSGRKLARKWLLQLFSDARFFVLLQMVLSAVESKPTTAETFRRLVGCHKGHTAEGVSELKQFVDKLGYLNLDGAKDDEFDEDLESGIKAYQSRSLRIFLGNLKWPTSKIHLTYNFRSSVEVLLDEDIRSVCFRAFKQWADVSRFTFEEVSDDYIADIEIGFIVATMETATRWMVRRVRDGLATHASICQKSGSTNVMETDCREHVVAELDC</sequence>
<evidence type="ECO:0000256" key="3">
    <source>
        <dbReference type="ARBA" id="ARBA00022622"/>
    </source>
</evidence>
<gene>
    <name evidence="10" type="ORF">F3Y22_tig00110266pilonHSYRG00078</name>
</gene>
<comment type="caution">
    <text evidence="10">The sequence shown here is derived from an EMBL/GenBank/DDBJ whole genome shotgun (WGS) entry which is preliminary data.</text>
</comment>
<dbReference type="PANTHER" id="PTHR10201:SF311">
    <property type="entry name" value="PEPTIDASE METALLOPEPTIDASE DOMAIN-CONTAINING PROTEIN"/>
    <property type="match status" value="1"/>
</dbReference>
<evidence type="ECO:0000256" key="1">
    <source>
        <dbReference type="ARBA" id="ARBA00004471"/>
    </source>
</evidence>
<keyword evidence="3" id="KW-0325">Glycoprotein</keyword>
<dbReference type="InterPro" id="IPR002477">
    <property type="entry name" value="Peptidoglycan-bd-like"/>
</dbReference>
<keyword evidence="5" id="KW-0479">Metal-binding</keyword>
<evidence type="ECO:0000256" key="7">
    <source>
        <dbReference type="ARBA" id="ARBA00022833"/>
    </source>
</evidence>
<keyword evidence="3" id="KW-0472">Membrane</keyword>
<feature type="domain" description="Peptidoglycan binding-like" evidence="9">
    <location>
        <begin position="62"/>
        <end position="102"/>
    </location>
</feature>
<dbReference type="InterPro" id="IPR024079">
    <property type="entry name" value="MetalloPept_cat_dom_sf"/>
</dbReference>
<dbReference type="Pfam" id="PF00413">
    <property type="entry name" value="Peptidase_M10"/>
    <property type="match status" value="1"/>
</dbReference>
<dbReference type="GO" id="GO:0031012">
    <property type="term" value="C:extracellular matrix"/>
    <property type="evidence" value="ECO:0007669"/>
    <property type="project" value="InterPro"/>
</dbReference>
<feature type="domain" description="Peptidase M10 metallopeptidase" evidence="8">
    <location>
        <begin position="112"/>
        <end position="176"/>
    </location>
</feature>
<proteinExistence type="inferred from homology"/>
<accession>A0A6A3B683</accession>
<keyword evidence="3" id="KW-0336">GPI-anchor</keyword>
<evidence type="ECO:0000259" key="8">
    <source>
        <dbReference type="Pfam" id="PF00413"/>
    </source>
</evidence>
<keyword evidence="11" id="KW-1185">Reference proteome</keyword>
<evidence type="ECO:0000256" key="6">
    <source>
        <dbReference type="ARBA" id="ARBA00022801"/>
    </source>
</evidence>
<dbReference type="GO" id="GO:0098552">
    <property type="term" value="C:side of membrane"/>
    <property type="evidence" value="ECO:0007669"/>
    <property type="project" value="UniProtKB-KW"/>
</dbReference>
<reference evidence="10" key="1">
    <citation type="submission" date="2019-09" db="EMBL/GenBank/DDBJ databases">
        <title>Draft genome information of white flower Hibiscus syriacus.</title>
        <authorList>
            <person name="Kim Y.-M."/>
        </authorList>
    </citation>
    <scope>NUCLEOTIDE SEQUENCE [LARGE SCALE GENOMIC DNA]</scope>
    <source>
        <strain evidence="10">YM2019G1</strain>
    </source>
</reference>
<comment type="subcellular location">
    <subcellularLocation>
        <location evidence="1">Cell membrane</location>
        <topology evidence="1">Lipid-anchor</topology>
        <topology evidence="1">GPI-anchor</topology>
        <orientation evidence="1">Extracellular side</orientation>
    </subcellularLocation>
</comment>
<evidence type="ECO:0000256" key="4">
    <source>
        <dbReference type="ARBA" id="ARBA00022670"/>
    </source>
</evidence>
<dbReference type="AlphaFoldDB" id="A0A6A3B683"/>
<dbReference type="InterPro" id="IPR001818">
    <property type="entry name" value="Pept_M10_metallopeptidase"/>
</dbReference>
<name>A0A6A3B683_HIBSY</name>
<dbReference type="GO" id="GO:0030574">
    <property type="term" value="P:collagen catabolic process"/>
    <property type="evidence" value="ECO:0007669"/>
    <property type="project" value="TreeGrafter"/>
</dbReference>
<keyword evidence="3" id="KW-0449">Lipoprotein</keyword>
<dbReference type="GO" id="GO:0008270">
    <property type="term" value="F:zinc ion binding"/>
    <property type="evidence" value="ECO:0007669"/>
    <property type="project" value="InterPro"/>
</dbReference>
<dbReference type="PANTHER" id="PTHR10201">
    <property type="entry name" value="MATRIX METALLOPROTEINASE"/>
    <property type="match status" value="1"/>
</dbReference>
<evidence type="ECO:0000259" key="9">
    <source>
        <dbReference type="Pfam" id="PF01471"/>
    </source>
</evidence>
<protein>
    <submittedName>
        <fullName evidence="10">Uncharacterized protein</fullName>
    </submittedName>
</protein>
<dbReference type="Proteomes" id="UP000436088">
    <property type="component" value="Unassembled WGS sequence"/>
</dbReference>